<dbReference type="Pfam" id="PF00465">
    <property type="entry name" value="Fe-ADH"/>
    <property type="match status" value="1"/>
</dbReference>
<evidence type="ECO:0000313" key="8">
    <source>
        <dbReference type="EMBL" id="ABV49393.1"/>
    </source>
</evidence>
<organism evidence="8">
    <name type="scientific">Karenia brevis</name>
    <name type="common">Red tide dinoflagellate</name>
    <name type="synonym">Gymnodinium breve</name>
    <dbReference type="NCBI Taxonomy" id="156230"/>
    <lineage>
        <taxon>Eukaryota</taxon>
        <taxon>Sar</taxon>
        <taxon>Alveolata</taxon>
        <taxon>Dinophyceae</taxon>
        <taxon>Gymnodiniales</taxon>
        <taxon>Kareniaceae</taxon>
        <taxon>Karenia</taxon>
    </lineage>
</organism>
<dbReference type="InterPro" id="IPR001670">
    <property type="entry name" value="ADH_Fe/GldA"/>
</dbReference>
<dbReference type="FunFam" id="3.40.50.1970:FF:000003">
    <property type="entry name" value="Alcohol dehydrogenase, iron-containing"/>
    <property type="match status" value="1"/>
</dbReference>
<evidence type="ECO:0000256" key="3">
    <source>
        <dbReference type="ARBA" id="ARBA00023027"/>
    </source>
</evidence>
<dbReference type="Gene3D" id="3.40.50.1970">
    <property type="match status" value="1"/>
</dbReference>
<dbReference type="PANTHER" id="PTHR11496">
    <property type="entry name" value="ALCOHOL DEHYDROGENASE"/>
    <property type="match status" value="1"/>
</dbReference>
<feature type="domain" description="Fe-containing alcohol dehydrogenase-like C-terminal" evidence="7">
    <location>
        <begin position="119"/>
        <end position="316"/>
    </location>
</feature>
<protein>
    <recommendedName>
        <fullName evidence="4">Alcohol dehydrogenase 4</fullName>
    </recommendedName>
    <alternativeName>
        <fullName evidence="5">Alcohol dehydrogenase IV</fullName>
    </alternativeName>
</protein>
<dbReference type="CDD" id="cd08194">
    <property type="entry name" value="Fe-ADH-like"/>
    <property type="match status" value="1"/>
</dbReference>
<feature type="domain" description="Alcohol dehydrogenase iron-type/glycerol dehydrogenase GldA" evidence="6">
    <location>
        <begin position="1"/>
        <end position="107"/>
    </location>
</feature>
<evidence type="ECO:0000256" key="4">
    <source>
        <dbReference type="ARBA" id="ARBA00074847"/>
    </source>
</evidence>
<dbReference type="GO" id="GO:0006113">
    <property type="term" value="P:fermentation"/>
    <property type="evidence" value="ECO:0007669"/>
    <property type="project" value="UniProtKB-ARBA"/>
</dbReference>
<dbReference type="InterPro" id="IPR018211">
    <property type="entry name" value="ADH_Fe_CS"/>
</dbReference>
<evidence type="ECO:0000256" key="5">
    <source>
        <dbReference type="ARBA" id="ARBA00076695"/>
    </source>
</evidence>
<dbReference type="PANTHER" id="PTHR11496:SF102">
    <property type="entry name" value="ALCOHOL DEHYDROGENASE 4"/>
    <property type="match status" value="1"/>
</dbReference>
<dbReference type="GO" id="GO:0004022">
    <property type="term" value="F:alcohol dehydrogenase (NAD+) activity"/>
    <property type="evidence" value="ECO:0007669"/>
    <property type="project" value="TreeGrafter"/>
</dbReference>
<dbReference type="InterPro" id="IPR056798">
    <property type="entry name" value="ADH_Fe_C"/>
</dbReference>
<dbReference type="FunFam" id="1.20.1090.10:FF:000001">
    <property type="entry name" value="Aldehyde-alcohol dehydrogenase"/>
    <property type="match status" value="1"/>
</dbReference>
<keyword evidence="2" id="KW-0560">Oxidoreductase</keyword>
<name>A9LFI3_KARBR</name>
<evidence type="ECO:0000256" key="2">
    <source>
        <dbReference type="ARBA" id="ARBA00023002"/>
    </source>
</evidence>
<accession>A9LFI3</accession>
<sequence length="379" mass="40589">PEPTVSSVNRCVQFMDTGKFDSIIALGGGSVMDTAKAAAVLHTHKGRMRDYKAPFLMDLPSLPLIAIPTTAGTGSEVTKFTIVTDEEKDEKMLCIGMAYLPVAAVVDYEFTLGKPYRLTADTGIDALCHAMEAYVSRKSNSFSDTFALQALTNIGKSLRLACEDGQNHSARSDMMLASTQAGIAFSNSSVTMIHGMSRCIGANFHVPHGLSNAMLAPTVTKFSVPGAVDRYADVARALGFCDITTSNELAAASVPIGLADLCADLKVPTLQEFGVKEDHFKRVVPQMAIDALASGSPSNNPVIPEAWQVEAVYNEMWDAGADMIVPTLEELGVNEDHFKQVKSQTANDSLASGCPSNNPVTPEVWQVEAVYNEMRDAGK</sequence>
<dbReference type="AlphaFoldDB" id="A9LFI3"/>
<feature type="non-terminal residue" evidence="8">
    <location>
        <position position="1"/>
    </location>
</feature>
<comment type="similarity">
    <text evidence="1">Belongs to the iron-containing alcohol dehydrogenase family.</text>
</comment>
<keyword evidence="3" id="KW-0520">NAD</keyword>
<reference evidence="8" key="1">
    <citation type="journal article" date="2007" name="BMC Evol. Biol.">
        <title>Horizontal gene transfer in chromalveolates.</title>
        <authorList>
            <person name="Nosenko T."/>
            <person name="Bhattacharya D."/>
        </authorList>
    </citation>
    <scope>NUCLEOTIDE SEQUENCE</scope>
    <source>
        <strain evidence="8">Wilson</strain>
    </source>
</reference>
<dbReference type="GO" id="GO:0046872">
    <property type="term" value="F:metal ion binding"/>
    <property type="evidence" value="ECO:0007669"/>
    <property type="project" value="InterPro"/>
</dbReference>
<proteinExistence type="evidence at transcript level"/>
<dbReference type="Gene3D" id="1.20.1090.10">
    <property type="entry name" value="Dehydroquinate synthase-like - alpha domain"/>
    <property type="match status" value="1"/>
</dbReference>
<evidence type="ECO:0000256" key="1">
    <source>
        <dbReference type="ARBA" id="ARBA00007358"/>
    </source>
</evidence>
<evidence type="ECO:0000259" key="6">
    <source>
        <dbReference type="Pfam" id="PF00465"/>
    </source>
</evidence>
<dbReference type="InterPro" id="IPR039697">
    <property type="entry name" value="Alcohol_dehydrogenase_Fe"/>
</dbReference>
<dbReference type="Pfam" id="PF25137">
    <property type="entry name" value="ADH_Fe_C"/>
    <property type="match status" value="1"/>
</dbReference>
<dbReference type="SUPFAM" id="SSF56796">
    <property type="entry name" value="Dehydroquinate synthase-like"/>
    <property type="match status" value="1"/>
</dbReference>
<evidence type="ECO:0000259" key="7">
    <source>
        <dbReference type="Pfam" id="PF25137"/>
    </source>
</evidence>
<dbReference type="EMBL" id="EF540326">
    <property type="protein sequence ID" value="ABV49393.1"/>
    <property type="molecule type" value="mRNA"/>
</dbReference>
<dbReference type="PROSITE" id="PS00913">
    <property type="entry name" value="ADH_IRON_1"/>
    <property type="match status" value="1"/>
</dbReference>